<reference evidence="2" key="1">
    <citation type="journal article" date="2015" name="Nature">
        <title>Complex archaea that bridge the gap between prokaryotes and eukaryotes.</title>
        <authorList>
            <person name="Spang A."/>
            <person name="Saw J.H."/>
            <person name="Jorgensen S.L."/>
            <person name="Zaremba-Niedzwiedzka K."/>
            <person name="Martijn J."/>
            <person name="Lind A.E."/>
            <person name="van Eijk R."/>
            <person name="Schleper C."/>
            <person name="Guy L."/>
            <person name="Ettema T.J."/>
        </authorList>
    </citation>
    <scope>NUCLEOTIDE SEQUENCE</scope>
</reference>
<feature type="region of interest" description="Disordered" evidence="1">
    <location>
        <begin position="169"/>
        <end position="189"/>
    </location>
</feature>
<evidence type="ECO:0000313" key="2">
    <source>
        <dbReference type="EMBL" id="KKK58782.1"/>
    </source>
</evidence>
<dbReference type="AlphaFoldDB" id="A0A0F8WPF2"/>
<proteinExistence type="predicted"/>
<comment type="caution">
    <text evidence="2">The sequence shown here is derived from an EMBL/GenBank/DDBJ whole genome shotgun (WGS) entry which is preliminary data.</text>
</comment>
<evidence type="ECO:0000256" key="1">
    <source>
        <dbReference type="SAM" id="MobiDB-lite"/>
    </source>
</evidence>
<name>A0A0F8WPF2_9ZZZZ</name>
<accession>A0A0F8WPF2</accession>
<dbReference type="EMBL" id="LAZR01063806">
    <property type="protein sequence ID" value="KKK58782.1"/>
    <property type="molecule type" value="Genomic_DNA"/>
</dbReference>
<gene>
    <name evidence="2" type="ORF">LCGC14_3040960</name>
</gene>
<sequence>MSPRAAGGFYQGPRLPIEVEAPGKELGLDPLHDPRAIPPDHDCAGGREPAASFVETLARVDPDMGVFWNRYIDRWVIWRKPPYQEAMLVMVVQNPNSGEFWPLDNRVLAFLYDSDPETYGGLKAMWNFVAKRMDLAEERRKKRWRDRCTEAMTMARMHTQIRVGYGRSRGDKSVMHSQGGDNTPVPLLD</sequence>
<organism evidence="2">
    <name type="scientific">marine sediment metagenome</name>
    <dbReference type="NCBI Taxonomy" id="412755"/>
    <lineage>
        <taxon>unclassified sequences</taxon>
        <taxon>metagenomes</taxon>
        <taxon>ecological metagenomes</taxon>
    </lineage>
</organism>
<protein>
    <submittedName>
        <fullName evidence="2">Uncharacterized protein</fullName>
    </submittedName>
</protein>